<dbReference type="Proteomes" id="UP000051952">
    <property type="component" value="Unassembled WGS sequence"/>
</dbReference>
<feature type="region of interest" description="Disordered" evidence="2">
    <location>
        <begin position="1"/>
        <end position="35"/>
    </location>
</feature>
<dbReference type="AlphaFoldDB" id="A0A0S4J5Z4"/>
<keyword evidence="1" id="KW-0175">Coiled coil</keyword>
<feature type="region of interest" description="Disordered" evidence="2">
    <location>
        <begin position="486"/>
        <end position="505"/>
    </location>
</feature>
<evidence type="ECO:0000256" key="2">
    <source>
        <dbReference type="SAM" id="MobiDB-lite"/>
    </source>
</evidence>
<feature type="coiled-coil region" evidence="1">
    <location>
        <begin position="594"/>
        <end position="630"/>
    </location>
</feature>
<feature type="compositionally biased region" description="Acidic residues" evidence="2">
    <location>
        <begin position="673"/>
        <end position="682"/>
    </location>
</feature>
<feature type="region of interest" description="Disordered" evidence="2">
    <location>
        <begin position="519"/>
        <end position="554"/>
    </location>
</feature>
<reference evidence="4" key="1">
    <citation type="submission" date="2015-09" db="EMBL/GenBank/DDBJ databases">
        <authorList>
            <consortium name="Pathogen Informatics"/>
        </authorList>
    </citation>
    <scope>NUCLEOTIDE SEQUENCE [LARGE SCALE GENOMIC DNA]</scope>
    <source>
        <strain evidence="4">Lake Konstanz</strain>
    </source>
</reference>
<accession>A0A0S4J5Z4</accession>
<dbReference type="EMBL" id="CYKH01001111">
    <property type="protein sequence ID" value="CUG84111.1"/>
    <property type="molecule type" value="Genomic_DNA"/>
</dbReference>
<organism evidence="3 4">
    <name type="scientific">Bodo saltans</name>
    <name type="common">Flagellated protozoan</name>
    <dbReference type="NCBI Taxonomy" id="75058"/>
    <lineage>
        <taxon>Eukaryota</taxon>
        <taxon>Discoba</taxon>
        <taxon>Euglenozoa</taxon>
        <taxon>Kinetoplastea</taxon>
        <taxon>Metakinetoplastina</taxon>
        <taxon>Eubodonida</taxon>
        <taxon>Bodonidae</taxon>
        <taxon>Bodo</taxon>
    </lineage>
</organism>
<evidence type="ECO:0000313" key="3">
    <source>
        <dbReference type="EMBL" id="CUG84111.1"/>
    </source>
</evidence>
<dbReference type="InterPro" id="IPR000048">
    <property type="entry name" value="IQ_motif_EF-hand-BS"/>
</dbReference>
<proteinExistence type="predicted"/>
<feature type="compositionally biased region" description="Polar residues" evidence="2">
    <location>
        <begin position="658"/>
        <end position="672"/>
    </location>
</feature>
<feature type="region of interest" description="Disordered" evidence="2">
    <location>
        <begin position="289"/>
        <end position="316"/>
    </location>
</feature>
<dbReference type="Pfam" id="PF00612">
    <property type="entry name" value="IQ"/>
    <property type="match status" value="2"/>
</dbReference>
<evidence type="ECO:0000313" key="4">
    <source>
        <dbReference type="Proteomes" id="UP000051952"/>
    </source>
</evidence>
<protein>
    <submittedName>
        <fullName evidence="3">IQ calmodulin-binding protein, putative</fullName>
    </submittedName>
</protein>
<feature type="region of interest" description="Disordered" evidence="2">
    <location>
        <begin position="460"/>
        <end position="479"/>
    </location>
</feature>
<feature type="region of interest" description="Disordered" evidence="2">
    <location>
        <begin position="650"/>
        <end position="682"/>
    </location>
</feature>
<sequence>MRRLQPLPERGAAAKKQSGPTTPPPRAIEVSDGGAESIDIDMSRSAVILSLDLTRMKSEIASLEKEELVHHQSQLQVAQERLRTKRRSDLAKRMQESQRLQTLRERKAELEETRRSKVVDFKQKMIAAAERSLEKESMLYDVLYDNIGEAMATDADFPFSDGNDSVVIEDDMSAVMGGNFGDAVSPDVRQPQTNKAPSMDFSFEQFRVPTAFEEHLKFEQKEFASQLQALRQVHSAPKPVVAAYATKKEAGLLLPPLLSSRFGGGARGARSGNPTLAPTLLPYLSGLPMSARRTEDPSPRGGPTSGGDVDQKSPHDGVNLARMEHARVRDELKRLIAQSSDADEHHALAAVPPLPQGGQIAQTDVVSTTKNVVAVWVTPTNLDLIVQEKLEALEKREAEHTSREAVIAASAVPFEDTLRKGNTVILEDAEANFRSRFALEKSERERIERQERFQNRTASMFGGTLMSEADASPKTRSKTRRVSMLLDGESAEATTTSVDLKSPPLGDVAPLLESIPSVSETFTPTFPPQRATPAAAASDNSSGHHGVTAAANRRKDSLPTALAIMTNAEDRQQMIYEQQHARFMAKRSVQKEELSSIKRKLLELMRQDEMAEEELKVRQQQQQQQQASAQFLPDVEASAVGVSVSQRVSSNVSPSATPLRSVSPSQAAFSTNCDDDDLEEEDDPVLNSASAAMAAMEQEKERAAVMIQSTVRCMIARRVFVETKAGYEAAAARMALIVLEEEQQMMAERQELLVQLATERDHLQSLLQREALLDEAAELRALEIREAALLAAAAQIKNDARRGRAAEQIQRIVRGSQTRTWYRAVLVARSALTAAAFTRSTLLIQSWWRSIAKRRVAQKRSALRRRLLQRHALPASFIPMHVGAIATAATSCIQRLMRRCLTLKTCARRRSLAQKELRQDLQWDAAIVIQRQWRKYSLHRHATREMVYHAVDNAALTASVLESSLVEPEEQSVTIVRVTRAATVIAKYTKRYLLRDEWRQRWLKRLLFEALQATESIRQERRMLGHDDDGDCD</sequence>
<evidence type="ECO:0000256" key="1">
    <source>
        <dbReference type="SAM" id="Coils"/>
    </source>
</evidence>
<keyword evidence="4" id="KW-1185">Reference proteome</keyword>
<dbReference type="SMART" id="SM00015">
    <property type="entry name" value="IQ"/>
    <property type="match status" value="4"/>
</dbReference>
<dbReference type="PROSITE" id="PS50096">
    <property type="entry name" value="IQ"/>
    <property type="match status" value="2"/>
</dbReference>
<name>A0A0S4J5Z4_BODSA</name>
<feature type="coiled-coil region" evidence="1">
    <location>
        <begin position="93"/>
        <end position="120"/>
    </location>
</feature>
<dbReference type="VEuPathDB" id="TriTrypDB:BSAL_88330"/>
<gene>
    <name evidence="3" type="ORF">BSAL_88330</name>
</gene>